<feature type="region of interest" description="Disordered" evidence="1">
    <location>
        <begin position="185"/>
        <end position="302"/>
    </location>
</feature>
<evidence type="ECO:0000313" key="3">
    <source>
        <dbReference type="Proteomes" id="UP000747399"/>
    </source>
</evidence>
<evidence type="ECO:0000313" key="2">
    <source>
        <dbReference type="EMBL" id="GIL66031.1"/>
    </source>
</evidence>
<feature type="compositionally biased region" description="Gly residues" evidence="1">
    <location>
        <begin position="209"/>
        <end position="227"/>
    </location>
</feature>
<sequence>MPQATPERSSPKRTAAAPDAFVKRLSVQFEQHLEGNQVEQEELPTWQPAAPRLRLFSPATPRPNSATPPPTRRNSLAANPPSSLSPTTRPTSAFCCKISLPSEHERLPTTSVTSPGAAPPATPVPSRASQILNKAHALQARTAAAAAHAPKLAFSAPGAAMPSGQQLMQADSPPGSPLMIVRSISRAPPRLSPQANGGIDGVMRTSGDLSGGGGTQSDGEAGTGGVVAGTDAARRLPAPLSGTSASSAVSEGSGDDSGSETLSRRGTATGDGATAITDVGSGGGGGGDGRGGGGSPAKFTRPSALATGAGRFVTSVSVPCQSAVHSPSSAFWPWPQDAPRRASQAAEGSPVNPGFLAFFNHVSQTNNSNYSNHPNHSSAPQHNLHLQLEPRSSTLGGGPIGPRVSSGYSSPARPGSSASVLLASRSLTSKSRPRSCSGTPASAAIAAATATNSTLGGIRAPAASSGGGFSGGGGGGGAVTAAAATLVSPSATYEILPDHHSRPAAAAATSVPLGSRVSLALAGILPLGNPGTFNLRMDERIDQVLKEGAPAVKTSGPKSPPPQAPNPGVIKMLHERHEAEAQRTLVDSAFSSGNPAAWMHQIMAESGSGTPPWVQAPKQPHQQLQAYRQLGASVSGSGSGSAAQSPRQNRPRQLQSPQPPSRQQGRPSPHQNNQHNHHNQHNQHSQHNQSHQQSVGSPRLGNIAGLTAAANQHNHHNHHYNNQQQHQQQHQQQQQQRLSTALGPGVPRHTSAETLHLQSMSYLASKEACRTLAADSRPAVSINLREVLWESAGSSSSTNSTNNIITNISSINKNINSNKEQQQHLD</sequence>
<feature type="region of interest" description="Disordered" evidence="1">
    <location>
        <begin position="389"/>
        <end position="419"/>
    </location>
</feature>
<dbReference type="Proteomes" id="UP000747399">
    <property type="component" value="Unassembled WGS sequence"/>
</dbReference>
<feature type="compositionally biased region" description="Low complexity" evidence="1">
    <location>
        <begin position="720"/>
        <end position="736"/>
    </location>
</feature>
<accession>A0A8J4BQW2</accession>
<gene>
    <name evidence="2" type="ORF">Vafri_19652</name>
</gene>
<feature type="region of interest" description="Disordered" evidence="1">
    <location>
        <begin position="550"/>
        <end position="569"/>
    </location>
</feature>
<feature type="compositionally biased region" description="Low complexity" evidence="1">
    <location>
        <begin position="682"/>
        <end position="694"/>
    </location>
</feature>
<feature type="compositionally biased region" description="Low complexity" evidence="1">
    <location>
        <begin position="74"/>
        <end position="91"/>
    </location>
</feature>
<feature type="region of interest" description="Disordered" evidence="1">
    <location>
        <begin position="631"/>
        <end position="700"/>
    </location>
</feature>
<protein>
    <submittedName>
        <fullName evidence="2">Uncharacterized protein</fullName>
    </submittedName>
</protein>
<feature type="region of interest" description="Disordered" evidence="1">
    <location>
        <begin position="718"/>
        <end position="749"/>
    </location>
</feature>
<feature type="region of interest" description="Disordered" evidence="1">
    <location>
        <begin position="325"/>
        <end position="349"/>
    </location>
</feature>
<comment type="caution">
    <text evidence="2">The sequence shown here is derived from an EMBL/GenBank/DDBJ whole genome shotgun (WGS) entry which is preliminary data.</text>
</comment>
<proteinExistence type="predicted"/>
<keyword evidence="3" id="KW-1185">Reference proteome</keyword>
<feature type="compositionally biased region" description="Gly residues" evidence="1">
    <location>
        <begin position="280"/>
        <end position="295"/>
    </location>
</feature>
<organism evidence="2 3">
    <name type="scientific">Volvox africanus</name>
    <dbReference type="NCBI Taxonomy" id="51714"/>
    <lineage>
        <taxon>Eukaryota</taxon>
        <taxon>Viridiplantae</taxon>
        <taxon>Chlorophyta</taxon>
        <taxon>core chlorophytes</taxon>
        <taxon>Chlorophyceae</taxon>
        <taxon>CS clade</taxon>
        <taxon>Chlamydomonadales</taxon>
        <taxon>Volvocaceae</taxon>
        <taxon>Volvox</taxon>
    </lineage>
</organism>
<feature type="compositionally biased region" description="Low complexity" evidence="1">
    <location>
        <begin position="240"/>
        <end position="252"/>
    </location>
</feature>
<feature type="compositionally biased region" description="Low complexity" evidence="1">
    <location>
        <begin position="266"/>
        <end position="275"/>
    </location>
</feature>
<dbReference type="AlphaFoldDB" id="A0A8J4BQW2"/>
<feature type="compositionally biased region" description="Low complexity" evidence="1">
    <location>
        <begin position="631"/>
        <end position="674"/>
    </location>
</feature>
<reference evidence="2" key="1">
    <citation type="journal article" date="2021" name="Proc. Natl. Acad. Sci. U.S.A.">
        <title>Three genomes in the algal genus Volvox reveal the fate of a haploid sex-determining region after a transition to homothallism.</title>
        <authorList>
            <person name="Yamamoto K."/>
            <person name="Hamaji T."/>
            <person name="Kawai-Toyooka H."/>
            <person name="Matsuzaki R."/>
            <person name="Takahashi F."/>
            <person name="Nishimura Y."/>
            <person name="Kawachi M."/>
            <person name="Noguchi H."/>
            <person name="Minakuchi Y."/>
            <person name="Umen J.G."/>
            <person name="Toyoda A."/>
            <person name="Nozaki H."/>
        </authorList>
    </citation>
    <scope>NUCLEOTIDE SEQUENCE</scope>
    <source>
        <strain evidence="2">NIES-3780</strain>
    </source>
</reference>
<name>A0A8J4BQW2_9CHLO</name>
<feature type="region of interest" description="Disordered" evidence="1">
    <location>
        <begin position="106"/>
        <end position="126"/>
    </location>
</feature>
<feature type="region of interest" description="Disordered" evidence="1">
    <location>
        <begin position="33"/>
        <end position="91"/>
    </location>
</feature>
<evidence type="ECO:0000256" key="1">
    <source>
        <dbReference type="SAM" id="MobiDB-lite"/>
    </source>
</evidence>
<dbReference type="EMBL" id="BNCO01000080">
    <property type="protein sequence ID" value="GIL66031.1"/>
    <property type="molecule type" value="Genomic_DNA"/>
</dbReference>